<accession>A0A1Q3A5E9</accession>
<organism evidence="1 2">
    <name type="scientific">Zygosaccharomyces rouxii</name>
    <dbReference type="NCBI Taxonomy" id="4956"/>
    <lineage>
        <taxon>Eukaryota</taxon>
        <taxon>Fungi</taxon>
        <taxon>Dikarya</taxon>
        <taxon>Ascomycota</taxon>
        <taxon>Saccharomycotina</taxon>
        <taxon>Saccharomycetes</taxon>
        <taxon>Saccharomycetales</taxon>
        <taxon>Saccharomycetaceae</taxon>
        <taxon>Zygosaccharomyces</taxon>
    </lineage>
</organism>
<evidence type="ECO:0000313" key="2">
    <source>
        <dbReference type="Proteomes" id="UP000187013"/>
    </source>
</evidence>
<dbReference type="OrthoDB" id="10008801at2759"/>
<reference evidence="1 2" key="1">
    <citation type="submission" date="2016-08" db="EMBL/GenBank/DDBJ databases">
        <title>Draft genome sequence of allopolyploid Zygosaccharomyces rouxii.</title>
        <authorList>
            <person name="Watanabe J."/>
            <person name="Uehara K."/>
            <person name="Mogi Y."/>
            <person name="Tsukioka Y."/>
        </authorList>
    </citation>
    <scope>NUCLEOTIDE SEQUENCE [LARGE SCALE GENOMIC DNA]</scope>
    <source>
        <strain evidence="1 2">NBRC 110957</strain>
    </source>
</reference>
<comment type="caution">
    <text evidence="1">The sequence shown here is derived from an EMBL/GenBank/DDBJ whole genome shotgun (WGS) entry which is preliminary data.</text>
</comment>
<dbReference type="Proteomes" id="UP000187013">
    <property type="component" value="Unassembled WGS sequence"/>
</dbReference>
<protein>
    <submittedName>
        <fullName evidence="1">Uncharacterized protein</fullName>
    </submittedName>
</protein>
<evidence type="ECO:0000313" key="1">
    <source>
        <dbReference type="EMBL" id="GAV50871.1"/>
    </source>
</evidence>
<dbReference type="AlphaFoldDB" id="A0A1Q3A5E9"/>
<proteinExistence type="predicted"/>
<sequence>MFRGLVFARSIAPVSLRTFQRPLVGLRPTTVSQRWYAQSWDGKQPNDQIEAHLKVQKLMDDIHKHPRVAEKLENVSKIMLDKGLANGDESKPPGPWQMVKILMDKDLKNAMAEFKQELQDSGIELGPDQLGPLMTVLGIEKKTK</sequence>
<gene>
    <name evidence="1" type="ORF">ZYGR_0AD00540</name>
</gene>
<dbReference type="eggNOG" id="ENOG502S3YH">
    <property type="taxonomic scope" value="Eukaryota"/>
</dbReference>
<name>A0A1Q3A5E9_ZYGRO</name>
<dbReference type="OMA" id="RAYAKSW"/>
<dbReference type="EMBL" id="BDGX01000030">
    <property type="protein sequence ID" value="GAV50871.1"/>
    <property type="molecule type" value="Genomic_DNA"/>
</dbReference>